<gene>
    <name evidence="1" type="ORF">RIF29_38063</name>
</gene>
<accession>A0AAN9HL69</accession>
<sequence>MRLIQYLAKRFILEHGLQFSSPWTMLEFGISEQKTLIHDNAEASRYFFGSSIDQWERTEALLHLVDVCMCLNAHFPLKAPSQSCSLGCLTKRAFWLVVEVFQLNAESDIEERIGKIKNHA</sequence>
<evidence type="ECO:0000313" key="1">
    <source>
        <dbReference type="EMBL" id="KAK7243270.1"/>
    </source>
</evidence>
<proteinExistence type="predicted"/>
<reference evidence="1 2" key="1">
    <citation type="submission" date="2024-01" db="EMBL/GenBank/DDBJ databases">
        <title>The genomes of 5 underutilized Papilionoideae crops provide insights into root nodulation and disease resistanc.</title>
        <authorList>
            <person name="Yuan L."/>
        </authorList>
    </citation>
    <scope>NUCLEOTIDE SEQUENCE [LARGE SCALE GENOMIC DNA]</scope>
    <source>
        <strain evidence="1">ZHUSHIDOU_FW_LH</strain>
        <tissue evidence="1">Leaf</tissue>
    </source>
</reference>
<dbReference type="AlphaFoldDB" id="A0AAN9HL69"/>
<name>A0AAN9HL69_CROPI</name>
<keyword evidence="2" id="KW-1185">Reference proteome</keyword>
<dbReference type="Proteomes" id="UP001372338">
    <property type="component" value="Unassembled WGS sequence"/>
</dbReference>
<comment type="caution">
    <text evidence="1">The sequence shown here is derived from an EMBL/GenBank/DDBJ whole genome shotgun (WGS) entry which is preliminary data.</text>
</comment>
<organism evidence="1 2">
    <name type="scientific">Crotalaria pallida</name>
    <name type="common">Smooth rattlebox</name>
    <name type="synonym">Crotalaria striata</name>
    <dbReference type="NCBI Taxonomy" id="3830"/>
    <lineage>
        <taxon>Eukaryota</taxon>
        <taxon>Viridiplantae</taxon>
        <taxon>Streptophyta</taxon>
        <taxon>Embryophyta</taxon>
        <taxon>Tracheophyta</taxon>
        <taxon>Spermatophyta</taxon>
        <taxon>Magnoliopsida</taxon>
        <taxon>eudicotyledons</taxon>
        <taxon>Gunneridae</taxon>
        <taxon>Pentapetalae</taxon>
        <taxon>rosids</taxon>
        <taxon>fabids</taxon>
        <taxon>Fabales</taxon>
        <taxon>Fabaceae</taxon>
        <taxon>Papilionoideae</taxon>
        <taxon>50 kb inversion clade</taxon>
        <taxon>genistoids sensu lato</taxon>
        <taxon>core genistoids</taxon>
        <taxon>Crotalarieae</taxon>
        <taxon>Crotalaria</taxon>
    </lineage>
</organism>
<evidence type="ECO:0000313" key="2">
    <source>
        <dbReference type="Proteomes" id="UP001372338"/>
    </source>
</evidence>
<dbReference type="EMBL" id="JAYWIO010000008">
    <property type="protein sequence ID" value="KAK7243270.1"/>
    <property type="molecule type" value="Genomic_DNA"/>
</dbReference>
<protein>
    <submittedName>
        <fullName evidence="1">Uncharacterized protein</fullName>
    </submittedName>
</protein>